<proteinExistence type="predicted"/>
<dbReference type="AlphaFoldDB" id="A0A0J1CNR5"/>
<evidence type="ECO:0000313" key="2">
    <source>
        <dbReference type="Proteomes" id="UP000035963"/>
    </source>
</evidence>
<gene>
    <name evidence="1" type="ORF">EOS_33085</name>
</gene>
<sequence>MSVTAASASATFTADEIIVETALGGAPFRLASFNKTINLAATGAGGMDTGAAPVSGFVALYAIYNPTTQTAALLATNAAALQPNVYGGANMPAGYTASALLSVWQTNASKQFVIGYQQDRAVTMSQYTALSTSTSAVTSLSLGANVPPNARSVDGVLLISNTAASSMILSIAALSGIPGRTLQMNPIAAGQTFQTSFVNVGLATAQTIFYAASSSSGTPTFGIYITAYYI</sequence>
<dbReference type="PATRIC" id="fig|908627.4.peg.7392"/>
<dbReference type="Proteomes" id="UP000035963">
    <property type="component" value="Unassembled WGS sequence"/>
</dbReference>
<name>A0A0J1CNR5_9BURK</name>
<keyword evidence="2" id="KW-1185">Reference proteome</keyword>
<dbReference type="EMBL" id="AEJF01000194">
    <property type="protein sequence ID" value="KLU22001.1"/>
    <property type="molecule type" value="Genomic_DNA"/>
</dbReference>
<protein>
    <submittedName>
        <fullName evidence="1">Tail protein</fullName>
    </submittedName>
</protein>
<dbReference type="OrthoDB" id="6481168at2"/>
<organism evidence="1 2">
    <name type="scientific">Caballeronia mineralivorans PML1(12)</name>
    <dbReference type="NCBI Taxonomy" id="908627"/>
    <lineage>
        <taxon>Bacteria</taxon>
        <taxon>Pseudomonadati</taxon>
        <taxon>Pseudomonadota</taxon>
        <taxon>Betaproteobacteria</taxon>
        <taxon>Burkholderiales</taxon>
        <taxon>Burkholderiaceae</taxon>
        <taxon>Caballeronia</taxon>
    </lineage>
</organism>
<evidence type="ECO:0000313" key="1">
    <source>
        <dbReference type="EMBL" id="KLU22001.1"/>
    </source>
</evidence>
<reference evidence="1 2" key="1">
    <citation type="journal article" date="2015" name="Genome Announc.">
        <title>Draft Genome Sequence of Burkholderia sp. Strain PML1(12), an Ectomycorrhizosphere-Inhabiting Bacterium with Effective Mineral-Weathering Ability.</title>
        <authorList>
            <person name="Uroz S."/>
            <person name="Oger P."/>
        </authorList>
    </citation>
    <scope>NUCLEOTIDE SEQUENCE [LARGE SCALE GENOMIC DNA]</scope>
    <source>
        <strain evidence="2">PML1(12)</strain>
    </source>
</reference>
<comment type="caution">
    <text evidence="1">The sequence shown here is derived from an EMBL/GenBank/DDBJ whole genome shotgun (WGS) entry which is preliminary data.</text>
</comment>
<accession>A0A0J1CNR5</accession>